<proteinExistence type="inferred from homology"/>
<reference evidence="5" key="1">
    <citation type="submission" date="2021-01" db="EMBL/GenBank/DDBJ databases">
        <authorList>
            <person name="Corre E."/>
            <person name="Pelletier E."/>
            <person name="Niang G."/>
            <person name="Scheremetjew M."/>
            <person name="Finn R."/>
            <person name="Kale V."/>
            <person name="Holt S."/>
            <person name="Cochrane G."/>
            <person name="Meng A."/>
            <person name="Brown T."/>
            <person name="Cohen L."/>
        </authorList>
    </citation>
    <scope>NUCLEOTIDE SEQUENCE</scope>
    <source>
        <strain evidence="5">SoJaBio B1-5/56/2</strain>
    </source>
</reference>
<dbReference type="SMART" id="SM00320">
    <property type="entry name" value="WD40"/>
    <property type="match status" value="5"/>
</dbReference>
<protein>
    <recommendedName>
        <fullName evidence="4">Serine/threonine-protein phosphatase 2A 55 kDa regulatory subunit B</fullName>
    </recommendedName>
</protein>
<dbReference type="InterPro" id="IPR001680">
    <property type="entry name" value="WD40_rpt"/>
</dbReference>
<evidence type="ECO:0000256" key="4">
    <source>
        <dbReference type="RuleBase" id="RU331113"/>
    </source>
</evidence>
<dbReference type="GO" id="GO:0019888">
    <property type="term" value="F:protein phosphatase regulator activity"/>
    <property type="evidence" value="ECO:0007669"/>
    <property type="project" value="InterPro"/>
</dbReference>
<accession>A0A7S4NGM5</accession>
<keyword evidence="3 4" id="KW-0677">Repeat</keyword>
<dbReference type="Pfam" id="PF00400">
    <property type="entry name" value="WD40"/>
    <property type="match status" value="1"/>
</dbReference>
<dbReference type="InterPro" id="IPR015943">
    <property type="entry name" value="WD40/YVTN_repeat-like_dom_sf"/>
</dbReference>
<sequence length="419" mass="47951">MDSDELDWKFGQVFGDKTPVEDVADVDIVSAVEFDQSGDFLAAGDRGGRVVLFEREKEKEKGTHFKFYCEFQSHEPEFDYLKSLEIEEKINKIRWFPQQWAQSHLLLTTNDKTIKLWKVSEQKVREVDREVDSGLSIPKVIDEKTQLFSTPKKVFANAHAYHINSVSLNCDGETFLSADDLRVNFWNLDNSVQSFNVVDIKPPNMEELTEVITAAEFHPRHCNLMMYSTSKGTIKLNDLRENALCDTTGVAFEVAEDPDGKSFFSEIISSVSDIKFINNGDLILSRDYLTLKIWDIKMNEKPLQTISIHDYLLPKLCDLYENDCIFDKFECTASPDGKHVVSGSYQNYFNIYNRESGSGTSIEALKAIRTAKKVSTREHEHINPDNLDYNKKCLHVCWNPKMDVVALAASNNLYLYNAL</sequence>
<dbReference type="InterPro" id="IPR036322">
    <property type="entry name" value="WD40_repeat_dom_sf"/>
</dbReference>
<dbReference type="PANTHER" id="PTHR11871">
    <property type="entry name" value="PROTEIN PHOSPHATASE PP2A REGULATORY SUBUNIT B"/>
    <property type="match status" value="1"/>
</dbReference>
<keyword evidence="2 4" id="KW-0853">WD repeat</keyword>
<evidence type="ECO:0000313" key="5">
    <source>
        <dbReference type="EMBL" id="CAE2286428.1"/>
    </source>
</evidence>
<dbReference type="PIRSF" id="PIRSF037309">
    <property type="entry name" value="PP2A_PR55"/>
    <property type="match status" value="1"/>
</dbReference>
<organism evidence="5">
    <name type="scientific">Paramoeba aestuarina</name>
    <dbReference type="NCBI Taxonomy" id="180227"/>
    <lineage>
        <taxon>Eukaryota</taxon>
        <taxon>Amoebozoa</taxon>
        <taxon>Discosea</taxon>
        <taxon>Flabellinia</taxon>
        <taxon>Dactylopodida</taxon>
        <taxon>Paramoebidae</taxon>
        <taxon>Paramoeba</taxon>
    </lineage>
</organism>
<dbReference type="GO" id="GO:0000159">
    <property type="term" value="C:protein phosphatase type 2A complex"/>
    <property type="evidence" value="ECO:0007669"/>
    <property type="project" value="UniProtKB-UniRule"/>
</dbReference>
<dbReference type="PROSITE" id="PS01024">
    <property type="entry name" value="PR55_1"/>
    <property type="match status" value="1"/>
</dbReference>
<gene>
    <name evidence="5" type="ORF">NAES01612_LOCUS4494</name>
</gene>
<evidence type="ECO:0000256" key="1">
    <source>
        <dbReference type="ARBA" id="ARBA00008259"/>
    </source>
</evidence>
<evidence type="ECO:0000256" key="3">
    <source>
        <dbReference type="ARBA" id="ARBA00022737"/>
    </source>
</evidence>
<dbReference type="InterPro" id="IPR000009">
    <property type="entry name" value="PP2A_PR55"/>
</dbReference>
<dbReference type="SUPFAM" id="SSF50978">
    <property type="entry name" value="WD40 repeat-like"/>
    <property type="match status" value="1"/>
</dbReference>
<dbReference type="Gene3D" id="2.130.10.10">
    <property type="entry name" value="YVTN repeat-like/Quinoprotein amine dehydrogenase"/>
    <property type="match status" value="1"/>
</dbReference>
<dbReference type="InterPro" id="IPR018067">
    <property type="entry name" value="PP2A_PR55_CS"/>
</dbReference>
<name>A0A7S4NGM5_9EUKA</name>
<dbReference type="PRINTS" id="PR00600">
    <property type="entry name" value="PP2APR55"/>
</dbReference>
<dbReference type="AlphaFoldDB" id="A0A7S4NGM5"/>
<comment type="similarity">
    <text evidence="1 4">Belongs to the phosphatase 2A regulatory subunit B family.</text>
</comment>
<evidence type="ECO:0000256" key="2">
    <source>
        <dbReference type="ARBA" id="ARBA00022574"/>
    </source>
</evidence>
<dbReference type="EMBL" id="HBKR01006841">
    <property type="protein sequence ID" value="CAE2286428.1"/>
    <property type="molecule type" value="Transcribed_RNA"/>
</dbReference>